<keyword evidence="1" id="KW-0378">Hydrolase</keyword>
<accession>W7DUJ4</accession>
<dbReference type="PATRIC" id="fig|1265822.4.peg.1282"/>
<evidence type="ECO:0000313" key="1">
    <source>
        <dbReference type="EMBL" id="EUJ59130.1"/>
    </source>
</evidence>
<sequence length="49" mass="5810">MILMKDIVREGHKALREVAQEVTFPLSDEEKELGQEMLTFFKKTVRMKK</sequence>
<comment type="caution">
    <text evidence="1">The sequence shown here is derived from an EMBL/GenBank/DDBJ whole genome shotgun (WGS) entry which is preliminary data.</text>
</comment>
<dbReference type="Proteomes" id="UP000019241">
    <property type="component" value="Unassembled WGS sequence"/>
</dbReference>
<dbReference type="GO" id="GO:0042586">
    <property type="term" value="F:peptide deformylase activity"/>
    <property type="evidence" value="ECO:0007669"/>
    <property type="project" value="UniProtKB-EC"/>
</dbReference>
<proteinExistence type="predicted"/>
<dbReference type="AlphaFoldDB" id="W7DUJ4"/>
<dbReference type="InterPro" id="IPR036821">
    <property type="entry name" value="Peptide_deformylase_sf"/>
</dbReference>
<dbReference type="Gene3D" id="3.90.45.10">
    <property type="entry name" value="Peptide deformylase"/>
    <property type="match status" value="1"/>
</dbReference>
<protein>
    <submittedName>
        <fullName evidence="1">Peptide deformylase</fullName>
        <ecNumber evidence="1">3.5.1.88</ecNumber>
    </submittedName>
</protein>
<dbReference type="EMBL" id="AODM01000019">
    <property type="protein sequence ID" value="EUJ59130.1"/>
    <property type="molecule type" value="Genomic_DNA"/>
</dbReference>
<dbReference type="SUPFAM" id="SSF56420">
    <property type="entry name" value="Peptide deformylase"/>
    <property type="match status" value="1"/>
</dbReference>
<reference evidence="1 2" key="1">
    <citation type="submission" date="2012-12" db="EMBL/GenBank/DDBJ databases">
        <title>Novel taxa of Listeriaceae from agricultural environments in the United States.</title>
        <authorList>
            <person name="den Bakker H.C."/>
            <person name="Allred A."/>
            <person name="Warchocki S."/>
            <person name="Wright E.M."/>
            <person name="Burrell A."/>
            <person name="Nightingale K.K."/>
            <person name="Kephart D."/>
            <person name="Wiedmann M."/>
        </authorList>
    </citation>
    <scope>NUCLEOTIDE SEQUENCE [LARGE SCALE GENOMIC DNA]</scope>
    <source>
        <strain evidence="1 2">FSL S10-1203</strain>
    </source>
</reference>
<dbReference type="EC" id="3.5.1.88" evidence="1"/>
<gene>
    <name evidence="1" type="primary">def</name>
    <name evidence="1" type="ORF">MCOL2_06302</name>
</gene>
<organism evidence="1 2">
    <name type="scientific">Listeria fleischmannii FSL S10-1203</name>
    <dbReference type="NCBI Taxonomy" id="1265822"/>
    <lineage>
        <taxon>Bacteria</taxon>
        <taxon>Bacillati</taxon>
        <taxon>Bacillota</taxon>
        <taxon>Bacilli</taxon>
        <taxon>Bacillales</taxon>
        <taxon>Listeriaceae</taxon>
        <taxon>Listeria</taxon>
    </lineage>
</organism>
<evidence type="ECO:0000313" key="2">
    <source>
        <dbReference type="Proteomes" id="UP000019241"/>
    </source>
</evidence>
<name>W7DUJ4_9LIST</name>